<keyword evidence="9" id="KW-1133">Transmembrane helix</keyword>
<dbReference type="SMART" id="SM00388">
    <property type="entry name" value="HisKA"/>
    <property type="match status" value="1"/>
</dbReference>
<evidence type="ECO:0000256" key="9">
    <source>
        <dbReference type="SAM" id="Phobius"/>
    </source>
</evidence>
<keyword evidence="9" id="KW-0812">Transmembrane</keyword>
<dbReference type="Pfam" id="PF00512">
    <property type="entry name" value="HisKA"/>
    <property type="match status" value="1"/>
</dbReference>
<evidence type="ECO:0000256" key="4">
    <source>
        <dbReference type="ARBA" id="ARBA00022553"/>
    </source>
</evidence>
<dbReference type="SUPFAM" id="SSF47384">
    <property type="entry name" value="Homodimeric domain of signal transducing histidine kinase"/>
    <property type="match status" value="1"/>
</dbReference>
<proteinExistence type="predicted"/>
<dbReference type="Gene3D" id="1.10.287.130">
    <property type="match status" value="1"/>
</dbReference>
<keyword evidence="4" id="KW-0597">Phosphoprotein</keyword>
<name>C0CP76_BLAHS</name>
<evidence type="ECO:0000256" key="8">
    <source>
        <dbReference type="ARBA" id="ARBA00023136"/>
    </source>
</evidence>
<dbReference type="Pfam" id="PF02518">
    <property type="entry name" value="HATPase_c"/>
    <property type="match status" value="1"/>
</dbReference>
<dbReference type="InterPro" id="IPR036890">
    <property type="entry name" value="HATPase_C_sf"/>
</dbReference>
<dbReference type="HOGENOM" id="CLU_000445_89_2_9"/>
<accession>C0CP76</accession>
<dbReference type="Proteomes" id="UP000003100">
    <property type="component" value="Unassembled WGS sequence"/>
</dbReference>
<dbReference type="Pfam" id="PF16736">
    <property type="entry name" value="sCache_like"/>
    <property type="match status" value="1"/>
</dbReference>
<dbReference type="Gene3D" id="3.30.565.10">
    <property type="entry name" value="Histidine kinase-like ATPase, C-terminal domain"/>
    <property type="match status" value="1"/>
</dbReference>
<keyword evidence="8 9" id="KW-0472">Membrane</keyword>
<dbReference type="InterPro" id="IPR003661">
    <property type="entry name" value="HisK_dim/P_dom"/>
</dbReference>
<feature type="transmembrane region" description="Helical" evidence="9">
    <location>
        <begin position="150"/>
        <end position="172"/>
    </location>
</feature>
<dbReference type="InterPro" id="IPR031967">
    <property type="entry name" value="PhoR_single_Cache-like_dom"/>
</dbReference>
<evidence type="ECO:0000256" key="7">
    <source>
        <dbReference type="ARBA" id="ARBA00023012"/>
    </source>
</evidence>
<dbReference type="CDD" id="cd00075">
    <property type="entry name" value="HATPase"/>
    <property type="match status" value="1"/>
</dbReference>
<comment type="catalytic activity">
    <reaction evidence="1">
        <text>ATP + protein L-histidine = ADP + protein N-phospho-L-histidine.</text>
        <dbReference type="EC" id="2.7.13.3"/>
    </reaction>
</comment>
<reference evidence="11 12" key="2">
    <citation type="submission" date="2009-02" db="EMBL/GenBank/DDBJ databases">
        <title>Draft genome sequence of Blautia hydrogenotrophica DSM 10507 (Ruminococcus hydrogenotrophicus DSM 10507).</title>
        <authorList>
            <person name="Sudarsanam P."/>
            <person name="Ley R."/>
            <person name="Guruge J."/>
            <person name="Turnbaugh P.J."/>
            <person name="Mahowald M."/>
            <person name="Liep D."/>
            <person name="Gordon J."/>
        </authorList>
    </citation>
    <scope>NUCLEOTIDE SEQUENCE [LARGE SCALE GENOMIC DNA]</scope>
    <source>
        <strain evidence="12">DSM 10507 / JCM 14656 / S5a33</strain>
    </source>
</reference>
<dbReference type="PRINTS" id="PR00344">
    <property type="entry name" value="BCTRLSENSOR"/>
</dbReference>
<sequence>MKRKINLQFFVVALVAVLATLGLVTAVCYQVFQAQVMEDLEAYGHVLNKTLPFENNKTDDTSFQVDNLRVTVISKDGEVTYDSDANEGEMDNHGSRPEIEDAFKTGEGEAVRRSQTMDKNTFYYALRMDNGDVLRVAREAGSIWKMISEAVPALLGICLGILLLCVILAYFLTRSLISPIEALATDMDSLREKKIYDELRPFVETIKKQHEDILQNARIRQEFTANVSHELKTPLTAISGYSELIENRMAEGEAAVRFAKEIHHSSNRLLTLINDVIHLSELDSMQLEETKEMVDLYEVARSCVAMLQLQAEKHQVNLALLGVSCQVLSTRQKMEELVYNLCDNAIRYNNKGGSVYVTVRPSGKKVILSVKDTGIGIPKEHQERIFERFYRVDKSRSKSTGGTGLGLAIVKHIVAGSNASMELDSEEGKGTEIRVIFYSEQE</sequence>
<evidence type="ECO:0000256" key="3">
    <source>
        <dbReference type="ARBA" id="ARBA00012438"/>
    </source>
</evidence>
<dbReference type="PANTHER" id="PTHR45453:SF1">
    <property type="entry name" value="PHOSPHATE REGULON SENSOR PROTEIN PHOR"/>
    <property type="match status" value="1"/>
</dbReference>
<organism evidence="11 12">
    <name type="scientific">Blautia hydrogenotrophica (strain DSM 10507 / JCM 14656 / S5a33)</name>
    <name type="common">Ruminococcus hydrogenotrophicus</name>
    <dbReference type="NCBI Taxonomy" id="476272"/>
    <lineage>
        <taxon>Bacteria</taxon>
        <taxon>Bacillati</taxon>
        <taxon>Bacillota</taxon>
        <taxon>Clostridia</taxon>
        <taxon>Lachnospirales</taxon>
        <taxon>Lachnospiraceae</taxon>
        <taxon>Blautia</taxon>
    </lineage>
</organism>
<dbReference type="GO" id="GO:0005886">
    <property type="term" value="C:plasma membrane"/>
    <property type="evidence" value="ECO:0007669"/>
    <property type="project" value="TreeGrafter"/>
</dbReference>
<dbReference type="CDD" id="cd00082">
    <property type="entry name" value="HisKA"/>
    <property type="match status" value="1"/>
</dbReference>
<dbReference type="InterPro" id="IPR003594">
    <property type="entry name" value="HATPase_dom"/>
</dbReference>
<dbReference type="EC" id="2.7.13.3" evidence="3"/>
<dbReference type="AlphaFoldDB" id="C0CP76"/>
<evidence type="ECO:0000313" key="11">
    <source>
        <dbReference type="EMBL" id="EEG48460.1"/>
    </source>
</evidence>
<keyword evidence="7" id="KW-0902">Two-component regulatory system</keyword>
<feature type="domain" description="Histidine kinase" evidence="10">
    <location>
        <begin position="226"/>
        <end position="441"/>
    </location>
</feature>
<dbReference type="PATRIC" id="fig|476272.21.peg.806"/>
<evidence type="ECO:0000256" key="2">
    <source>
        <dbReference type="ARBA" id="ARBA00004370"/>
    </source>
</evidence>
<dbReference type="InterPro" id="IPR004358">
    <property type="entry name" value="Sig_transdc_His_kin-like_C"/>
</dbReference>
<evidence type="ECO:0000313" key="12">
    <source>
        <dbReference type="Proteomes" id="UP000003100"/>
    </source>
</evidence>
<dbReference type="InterPro" id="IPR036097">
    <property type="entry name" value="HisK_dim/P_sf"/>
</dbReference>
<gene>
    <name evidence="11" type="ORF">RUMHYD_02677</name>
</gene>
<dbReference type="GO" id="GO:0000155">
    <property type="term" value="F:phosphorelay sensor kinase activity"/>
    <property type="evidence" value="ECO:0007669"/>
    <property type="project" value="InterPro"/>
</dbReference>
<protein>
    <recommendedName>
        <fullName evidence="3">histidine kinase</fullName>
        <ecNumber evidence="3">2.7.13.3</ecNumber>
    </recommendedName>
</protein>
<dbReference type="GeneID" id="86822741"/>
<dbReference type="GO" id="GO:0016036">
    <property type="term" value="P:cellular response to phosphate starvation"/>
    <property type="evidence" value="ECO:0007669"/>
    <property type="project" value="TreeGrafter"/>
</dbReference>
<dbReference type="InterPro" id="IPR050351">
    <property type="entry name" value="BphY/WalK/GraS-like"/>
</dbReference>
<dbReference type="FunFam" id="3.30.565.10:FF:000006">
    <property type="entry name" value="Sensor histidine kinase WalK"/>
    <property type="match status" value="1"/>
</dbReference>
<evidence type="ECO:0000256" key="1">
    <source>
        <dbReference type="ARBA" id="ARBA00000085"/>
    </source>
</evidence>
<dbReference type="EMBL" id="ACBZ01000145">
    <property type="protein sequence ID" value="EEG48460.1"/>
    <property type="molecule type" value="Genomic_DNA"/>
</dbReference>
<keyword evidence="5" id="KW-0808">Transferase</keyword>
<dbReference type="Gene3D" id="6.10.340.10">
    <property type="match status" value="1"/>
</dbReference>
<dbReference type="PROSITE" id="PS50109">
    <property type="entry name" value="HIS_KIN"/>
    <property type="match status" value="1"/>
</dbReference>
<evidence type="ECO:0000256" key="6">
    <source>
        <dbReference type="ARBA" id="ARBA00022777"/>
    </source>
</evidence>
<dbReference type="eggNOG" id="COG5002">
    <property type="taxonomic scope" value="Bacteria"/>
</dbReference>
<evidence type="ECO:0000256" key="5">
    <source>
        <dbReference type="ARBA" id="ARBA00022679"/>
    </source>
</evidence>
<dbReference type="InterPro" id="IPR005467">
    <property type="entry name" value="His_kinase_dom"/>
</dbReference>
<dbReference type="SMART" id="SM00387">
    <property type="entry name" value="HATPase_c"/>
    <property type="match status" value="1"/>
</dbReference>
<dbReference type="FunFam" id="1.10.287.130:FF:000001">
    <property type="entry name" value="Two-component sensor histidine kinase"/>
    <property type="match status" value="1"/>
</dbReference>
<dbReference type="RefSeq" id="WP_005950226.1">
    <property type="nucleotide sequence ID" value="NZ_CP136423.1"/>
</dbReference>
<evidence type="ECO:0000259" key="10">
    <source>
        <dbReference type="PROSITE" id="PS50109"/>
    </source>
</evidence>
<dbReference type="SUPFAM" id="SSF55874">
    <property type="entry name" value="ATPase domain of HSP90 chaperone/DNA topoisomerase II/histidine kinase"/>
    <property type="match status" value="1"/>
</dbReference>
<dbReference type="PANTHER" id="PTHR45453">
    <property type="entry name" value="PHOSPHATE REGULON SENSOR PROTEIN PHOR"/>
    <property type="match status" value="1"/>
</dbReference>
<comment type="subcellular location">
    <subcellularLocation>
        <location evidence="2">Membrane</location>
    </subcellularLocation>
</comment>
<reference evidence="11 12" key="1">
    <citation type="submission" date="2009-01" db="EMBL/GenBank/DDBJ databases">
        <authorList>
            <person name="Fulton L."/>
            <person name="Clifton S."/>
            <person name="Fulton B."/>
            <person name="Xu J."/>
            <person name="Minx P."/>
            <person name="Pepin K.H."/>
            <person name="Johnson M."/>
            <person name="Bhonagiri V."/>
            <person name="Nash W.E."/>
            <person name="Mardis E.R."/>
            <person name="Wilson R.K."/>
        </authorList>
    </citation>
    <scope>NUCLEOTIDE SEQUENCE [LARGE SCALE GENOMIC DNA]</scope>
    <source>
        <strain evidence="12">DSM 10507 / JCM 14656 / S5a33</strain>
    </source>
</reference>
<keyword evidence="6" id="KW-0418">Kinase</keyword>
<dbReference type="GO" id="GO:0004721">
    <property type="term" value="F:phosphoprotein phosphatase activity"/>
    <property type="evidence" value="ECO:0007669"/>
    <property type="project" value="TreeGrafter"/>
</dbReference>
<keyword evidence="12" id="KW-1185">Reference proteome</keyword>